<proteinExistence type="predicted"/>
<comment type="caution">
    <text evidence="1">The sequence shown here is derived from an EMBL/GenBank/DDBJ whole genome shotgun (WGS) entry which is preliminary data.</text>
</comment>
<evidence type="ECO:0000313" key="1">
    <source>
        <dbReference type="EMBL" id="MFD2920131.1"/>
    </source>
</evidence>
<protein>
    <submittedName>
        <fullName evidence="1">Carboxypeptidase regulatory-like domain-containing protein</fullName>
    </submittedName>
</protein>
<name>A0ABW6A684_9BACT</name>
<gene>
    <name evidence="1" type="ORF">ACFS6H_10450</name>
</gene>
<dbReference type="Gene3D" id="2.60.40.1120">
    <property type="entry name" value="Carboxypeptidase-like, regulatory domain"/>
    <property type="match status" value="1"/>
</dbReference>
<dbReference type="RefSeq" id="WP_386098054.1">
    <property type="nucleotide sequence ID" value="NZ_JBHUOZ010000003.1"/>
</dbReference>
<dbReference type="Proteomes" id="UP001597511">
    <property type="component" value="Unassembled WGS sequence"/>
</dbReference>
<dbReference type="EMBL" id="JBHUOZ010000003">
    <property type="protein sequence ID" value="MFD2920131.1"/>
    <property type="molecule type" value="Genomic_DNA"/>
</dbReference>
<sequence>MKKKLLSVGFILAIVAVLFAFTKTDDSVILQGAITGSISPADGAEAVWAIKSGGDTTKGTLTQGKFSVDVKAGTYTLIVDAKDPYKDVSVNNLEVADKPVDVGEIILQQ</sequence>
<reference evidence="2" key="1">
    <citation type="journal article" date="2019" name="Int. J. Syst. Evol. Microbiol.">
        <title>The Global Catalogue of Microorganisms (GCM) 10K type strain sequencing project: providing services to taxonomists for standard genome sequencing and annotation.</title>
        <authorList>
            <consortium name="The Broad Institute Genomics Platform"/>
            <consortium name="The Broad Institute Genome Sequencing Center for Infectious Disease"/>
            <person name="Wu L."/>
            <person name="Ma J."/>
        </authorList>
    </citation>
    <scope>NUCLEOTIDE SEQUENCE [LARGE SCALE GENOMIC DNA]</scope>
    <source>
        <strain evidence="2">KCTC 23299</strain>
    </source>
</reference>
<evidence type="ECO:0000313" key="2">
    <source>
        <dbReference type="Proteomes" id="UP001597511"/>
    </source>
</evidence>
<accession>A0ABW6A684</accession>
<keyword evidence="2" id="KW-1185">Reference proteome</keyword>
<organism evidence="1 2">
    <name type="scientific">Terrimonas rubra</name>
    <dbReference type="NCBI Taxonomy" id="1035890"/>
    <lineage>
        <taxon>Bacteria</taxon>
        <taxon>Pseudomonadati</taxon>
        <taxon>Bacteroidota</taxon>
        <taxon>Chitinophagia</taxon>
        <taxon>Chitinophagales</taxon>
        <taxon>Chitinophagaceae</taxon>
        <taxon>Terrimonas</taxon>
    </lineage>
</organism>